<accession>A0ACD1HPZ5</accession>
<reference evidence="1" key="1">
    <citation type="submission" date="2018-02" db="EMBL/GenBank/DDBJ databases">
        <title>The genomes of Aspergillus section Nigri reveals drivers in fungal speciation.</title>
        <authorList>
            <consortium name="DOE Joint Genome Institute"/>
            <person name="Vesth T.C."/>
            <person name="Nybo J."/>
            <person name="Theobald S."/>
            <person name="Brandl J."/>
            <person name="Frisvad J.C."/>
            <person name="Nielsen K.F."/>
            <person name="Lyhne E.K."/>
            <person name="Kogle M.E."/>
            <person name="Kuo A."/>
            <person name="Riley R."/>
            <person name="Clum A."/>
            <person name="Nolan M."/>
            <person name="Lipzen A."/>
            <person name="Salamov A."/>
            <person name="Henrissat B."/>
            <person name="Wiebenga A."/>
            <person name="De vries R.P."/>
            <person name="Grigoriev I.V."/>
            <person name="Mortensen U.H."/>
            <person name="Andersen M.R."/>
            <person name="Baker S.E."/>
        </authorList>
    </citation>
    <scope>NUCLEOTIDE SEQUENCE</scope>
    <source>
        <strain evidence="1">CBS 121060</strain>
    </source>
</reference>
<dbReference type="Proteomes" id="UP000249661">
    <property type="component" value="Unassembled WGS sequence"/>
</dbReference>
<evidence type="ECO:0000313" key="2">
    <source>
        <dbReference type="Proteomes" id="UP000249661"/>
    </source>
</evidence>
<name>A0ACD1HPZ5_9EURO</name>
<keyword evidence="2" id="KW-1185">Reference proteome</keyword>
<gene>
    <name evidence="1" type="ORF">BO66DRAFT_13787</name>
</gene>
<organism evidence="1 2">
    <name type="scientific">Aspergillus aculeatinus CBS 121060</name>
    <dbReference type="NCBI Taxonomy" id="1448322"/>
    <lineage>
        <taxon>Eukaryota</taxon>
        <taxon>Fungi</taxon>
        <taxon>Dikarya</taxon>
        <taxon>Ascomycota</taxon>
        <taxon>Pezizomycotina</taxon>
        <taxon>Eurotiomycetes</taxon>
        <taxon>Eurotiomycetidae</taxon>
        <taxon>Eurotiales</taxon>
        <taxon>Aspergillaceae</taxon>
        <taxon>Aspergillus</taxon>
        <taxon>Aspergillus subgen. Circumdati</taxon>
    </lineage>
</organism>
<evidence type="ECO:0000313" key="1">
    <source>
        <dbReference type="EMBL" id="RAH75656.1"/>
    </source>
</evidence>
<sequence length="269" mass="28875">MWRSILLLALASEVFRATGFEVTYPHKGDVVSIYDGLTTTWTYNSSDSIKEPMEIAFFQISHLEEEISYTVDGVNITAGTYTLRRSFTMADGWYLRCTFGDEMYLSGTFQLTLGQPSNASESTTTSTFDRVTTTIGTPTMVVTSMGESSTMKATPTSADIVSTASSTEVAMTDPGSKGGLSMGSKAGIGVGCAAAVILGLMGLYLNYRARKKRSSESAEEKPARARVLAISELDGASGAHRKYELEGNQGVVKAHELPAQVEISHELPG</sequence>
<dbReference type="EMBL" id="KZ824933">
    <property type="protein sequence ID" value="RAH75656.1"/>
    <property type="molecule type" value="Genomic_DNA"/>
</dbReference>
<protein>
    <submittedName>
        <fullName evidence="1">Uncharacterized protein</fullName>
    </submittedName>
</protein>
<proteinExistence type="predicted"/>